<evidence type="ECO:0000256" key="3">
    <source>
        <dbReference type="ARBA" id="ARBA00022692"/>
    </source>
</evidence>
<keyword evidence="3 6" id="KW-0812">Transmembrane</keyword>
<sequence>MNIIDRYIFKKYMTTFIFTVAIFIVVIVIFDISEKLDDFLKNKASFTDVLLKYYALGSVPFFLNMLTPLINFIAVIFFTSKMADQTEIVPILNGGMSFNRLLRPYIYGASIIFAFTLVSNLWILPATNRIKVNFENVYVKPHKVSTNTSSTHMQIDSNTYVYIETFDTKSAIGYNFVLEKFDGIEMTEKLIADRVVWDSTINKWRIENYTNRIIAGLKETMEKGDRRDTTLDMIPRDFEVYENIFTAMTTQELNERIEKEETRGTGMMTDLLLEKYKRWISPFAAYILTLMGVALSSKKVRGGIGLSLGIGIGLSFTFLVFNQFTTMFALKGGFPPLLAVLTPSLVFLVLTFILLKKAPK</sequence>
<keyword evidence="5 6" id="KW-0472">Membrane</keyword>
<dbReference type="GO" id="GO:0015920">
    <property type="term" value="P:lipopolysaccharide transport"/>
    <property type="evidence" value="ECO:0007669"/>
    <property type="project" value="TreeGrafter"/>
</dbReference>
<reference evidence="7 8" key="1">
    <citation type="submission" date="2019-03" db="EMBL/GenBank/DDBJ databases">
        <title>Genomic Encyclopedia of Type Strains, Phase IV (KMG-IV): sequencing the most valuable type-strain genomes for metagenomic binning, comparative biology and taxonomic classification.</title>
        <authorList>
            <person name="Goeker M."/>
        </authorList>
    </citation>
    <scope>NUCLEOTIDE SEQUENCE [LARGE SCALE GENOMIC DNA]</scope>
    <source>
        <strain evidence="7 8">DSM 22362</strain>
    </source>
</reference>
<dbReference type="PANTHER" id="PTHR33529:SF8">
    <property type="entry name" value="PERMEASE, YJGP_YJGQ FAMILY"/>
    <property type="match status" value="1"/>
</dbReference>
<feature type="transmembrane region" description="Helical" evidence="6">
    <location>
        <begin position="12"/>
        <end position="33"/>
    </location>
</feature>
<feature type="transmembrane region" description="Helical" evidence="6">
    <location>
        <begin position="303"/>
        <end position="321"/>
    </location>
</feature>
<accession>A0A4R3W0I7</accession>
<feature type="transmembrane region" description="Helical" evidence="6">
    <location>
        <begin position="105"/>
        <end position="124"/>
    </location>
</feature>
<evidence type="ECO:0000313" key="7">
    <source>
        <dbReference type="EMBL" id="TCV20700.1"/>
    </source>
</evidence>
<keyword evidence="2" id="KW-1003">Cell membrane</keyword>
<dbReference type="GO" id="GO:0043190">
    <property type="term" value="C:ATP-binding cassette (ABC) transporter complex"/>
    <property type="evidence" value="ECO:0007669"/>
    <property type="project" value="TreeGrafter"/>
</dbReference>
<dbReference type="PANTHER" id="PTHR33529">
    <property type="entry name" value="SLR0882 PROTEIN-RELATED"/>
    <property type="match status" value="1"/>
</dbReference>
<comment type="subcellular location">
    <subcellularLocation>
        <location evidence="1">Cell membrane</location>
        <topology evidence="1">Multi-pass membrane protein</topology>
    </subcellularLocation>
</comment>
<evidence type="ECO:0000313" key="8">
    <source>
        <dbReference type="Proteomes" id="UP000295197"/>
    </source>
</evidence>
<dbReference type="Pfam" id="PF03739">
    <property type="entry name" value="LptF_LptG"/>
    <property type="match status" value="1"/>
</dbReference>
<dbReference type="OrthoDB" id="9807977at2"/>
<feature type="transmembrane region" description="Helical" evidence="6">
    <location>
        <begin position="53"/>
        <end position="78"/>
    </location>
</feature>
<dbReference type="Proteomes" id="UP000295197">
    <property type="component" value="Unassembled WGS sequence"/>
</dbReference>
<gene>
    <name evidence="7" type="ORF">EDC17_100139</name>
</gene>
<protein>
    <submittedName>
        <fullName evidence="7">Lipopolysaccharide export system permease protein</fullName>
    </submittedName>
</protein>
<comment type="caution">
    <text evidence="7">The sequence shown here is derived from an EMBL/GenBank/DDBJ whole genome shotgun (WGS) entry which is preliminary data.</text>
</comment>
<dbReference type="InterPro" id="IPR005495">
    <property type="entry name" value="LptG/LptF_permease"/>
</dbReference>
<evidence type="ECO:0000256" key="1">
    <source>
        <dbReference type="ARBA" id="ARBA00004651"/>
    </source>
</evidence>
<dbReference type="EMBL" id="SMBZ01000001">
    <property type="protein sequence ID" value="TCV20700.1"/>
    <property type="molecule type" value="Genomic_DNA"/>
</dbReference>
<feature type="transmembrane region" description="Helical" evidence="6">
    <location>
        <begin position="279"/>
        <end position="296"/>
    </location>
</feature>
<dbReference type="RefSeq" id="WP_132775773.1">
    <property type="nucleotide sequence ID" value="NZ_SMBZ01000001.1"/>
</dbReference>
<organism evidence="7 8">
    <name type="scientific">Sphingobacterium alimentarium</name>
    <dbReference type="NCBI Taxonomy" id="797292"/>
    <lineage>
        <taxon>Bacteria</taxon>
        <taxon>Pseudomonadati</taxon>
        <taxon>Bacteroidota</taxon>
        <taxon>Sphingobacteriia</taxon>
        <taxon>Sphingobacteriales</taxon>
        <taxon>Sphingobacteriaceae</taxon>
        <taxon>Sphingobacterium</taxon>
    </lineage>
</organism>
<name>A0A4R3W0I7_9SPHI</name>
<keyword evidence="8" id="KW-1185">Reference proteome</keyword>
<feature type="transmembrane region" description="Helical" evidence="6">
    <location>
        <begin position="333"/>
        <end position="355"/>
    </location>
</feature>
<dbReference type="AlphaFoldDB" id="A0A4R3W0I7"/>
<keyword evidence="4 6" id="KW-1133">Transmembrane helix</keyword>
<evidence type="ECO:0000256" key="4">
    <source>
        <dbReference type="ARBA" id="ARBA00022989"/>
    </source>
</evidence>
<proteinExistence type="predicted"/>
<evidence type="ECO:0000256" key="6">
    <source>
        <dbReference type="SAM" id="Phobius"/>
    </source>
</evidence>
<evidence type="ECO:0000256" key="5">
    <source>
        <dbReference type="ARBA" id="ARBA00023136"/>
    </source>
</evidence>
<evidence type="ECO:0000256" key="2">
    <source>
        <dbReference type="ARBA" id="ARBA00022475"/>
    </source>
</evidence>